<evidence type="ECO:0000256" key="2">
    <source>
        <dbReference type="ARBA" id="ARBA00023125"/>
    </source>
</evidence>
<keyword evidence="2" id="KW-0238">DNA-binding</keyword>
<dbReference type="KEGG" id="vg:80526219"/>
<proteinExistence type="inferred from homology"/>
<dbReference type="GO" id="GO:0006352">
    <property type="term" value="P:DNA-templated transcription initiation"/>
    <property type="evidence" value="ECO:0007669"/>
    <property type="project" value="InterPro"/>
</dbReference>
<accession>A0A3Q8U7Z4</accession>
<reference evidence="4" key="1">
    <citation type="submission" date="2018-03" db="EMBL/GenBank/DDBJ databases">
        <title>Draft genome sequences of Megaviruse, new member of the family Mimiviridae isolated from water in Shanghai, China.</title>
        <authorList>
            <person name="Xia Y."/>
        </authorList>
    </citation>
    <scope>NUCLEOTIDE SEQUENCE</scope>
    <source>
        <strain evidence="4">SH</strain>
    </source>
</reference>
<dbReference type="GeneID" id="80526219"/>
<keyword evidence="3" id="KW-0804">Transcription</keyword>
<sequence>MSFLQNNECKAVKYTYYKQGKTTNSSGSKSSGRCVSKVQNKNTDIDNYIETYMEAKNFLKNNNILVSTITLDCKLGTLIDVDRFAKYVILKEEEIVSVKFGNRNNPATNRTIIVIKPKKKPSKKNFYNQVTILMKPMNNPIRNYINIKVFKNGSLQMTGCKDMDDFYNVTLTLVKILKKGRLMKNKKGEQVKINYIDDVDKIGIYDIKIRMINSNFKLNYKIDREKLANILKKYHGKHSKDKEIGFVEYKFQPMGGHSCVNIKYNHENGNKTSIFVFQTGAVIITGAKTFNQIIIAYKFIHQILNKYYDRIKIVDLEEIVVQEEIAKYFKTKKPALQLMNY</sequence>
<dbReference type="Gene3D" id="3.30.310.10">
    <property type="entry name" value="TATA-Binding Protein"/>
    <property type="match status" value="1"/>
</dbReference>
<evidence type="ECO:0000256" key="3">
    <source>
        <dbReference type="ARBA" id="ARBA00023163"/>
    </source>
</evidence>
<name>A0A3Q8U7Z4_9VIRU</name>
<dbReference type="InterPro" id="IPR012295">
    <property type="entry name" value="TBP_dom_sf"/>
</dbReference>
<protein>
    <submittedName>
        <fullName evidence="4">TATA-box-binding protein-like protein</fullName>
    </submittedName>
</protein>
<dbReference type="SUPFAM" id="SSF55945">
    <property type="entry name" value="TATA-box binding protein-like"/>
    <property type="match status" value="1"/>
</dbReference>
<dbReference type="Pfam" id="PF00352">
    <property type="entry name" value="TBP"/>
    <property type="match status" value="1"/>
</dbReference>
<evidence type="ECO:0000256" key="1">
    <source>
        <dbReference type="ARBA" id="ARBA00005560"/>
    </source>
</evidence>
<comment type="similarity">
    <text evidence="1">Belongs to the TBP family.</text>
</comment>
<dbReference type="GO" id="GO:0003677">
    <property type="term" value="F:DNA binding"/>
    <property type="evidence" value="ECO:0007669"/>
    <property type="project" value="UniProtKB-KW"/>
</dbReference>
<dbReference type="EMBL" id="MH046811">
    <property type="protein sequence ID" value="AZL89418.1"/>
    <property type="molecule type" value="Genomic_DNA"/>
</dbReference>
<organism evidence="4">
    <name type="scientific">Megavirus baoshan</name>
    <dbReference type="NCBI Taxonomy" id="2496520"/>
    <lineage>
        <taxon>Viruses</taxon>
        <taxon>Varidnaviria</taxon>
        <taxon>Bamfordvirae</taxon>
        <taxon>Nucleocytoviricota</taxon>
        <taxon>Megaviricetes</taxon>
        <taxon>Imitervirales</taxon>
        <taxon>Mimiviridae</taxon>
        <taxon>Megamimivirinae</taxon>
        <taxon>Megavirus</taxon>
        <taxon>Megavirus baoshanense</taxon>
    </lineage>
</organism>
<dbReference type="RefSeq" id="YP_010788924.1">
    <property type="nucleotide sequence ID" value="NC_075367.1"/>
</dbReference>
<evidence type="ECO:0000313" key="4">
    <source>
        <dbReference type="EMBL" id="AZL89418.1"/>
    </source>
</evidence>
<dbReference type="InterPro" id="IPR000814">
    <property type="entry name" value="TBP"/>
</dbReference>